<evidence type="ECO:0000313" key="4">
    <source>
        <dbReference type="Proteomes" id="UP000325313"/>
    </source>
</evidence>
<protein>
    <submittedName>
        <fullName evidence="3">Uncharacterized protein</fullName>
    </submittedName>
</protein>
<reference evidence="3 4" key="1">
    <citation type="submission" date="2019-05" db="EMBL/GenBank/DDBJ databases">
        <title>Emergence of the Ug99 lineage of the wheat stem rust pathogen through somatic hybridization.</title>
        <authorList>
            <person name="Li F."/>
            <person name="Upadhyaya N.M."/>
            <person name="Sperschneider J."/>
            <person name="Matny O."/>
            <person name="Nguyen-Phuc H."/>
            <person name="Mago R."/>
            <person name="Raley C."/>
            <person name="Miller M.E."/>
            <person name="Silverstein K.A.T."/>
            <person name="Henningsen E."/>
            <person name="Hirsch C.D."/>
            <person name="Visser B."/>
            <person name="Pretorius Z.A."/>
            <person name="Steffenson B.J."/>
            <person name="Schwessinger B."/>
            <person name="Dodds P.N."/>
            <person name="Figueroa M."/>
        </authorList>
    </citation>
    <scope>NUCLEOTIDE SEQUENCE [LARGE SCALE GENOMIC DNA]</scope>
    <source>
        <strain evidence="3 4">Ug99</strain>
    </source>
</reference>
<dbReference type="EMBL" id="VDEP01000213">
    <property type="protein sequence ID" value="KAA1122971.1"/>
    <property type="molecule type" value="Genomic_DNA"/>
</dbReference>
<proteinExistence type="predicted"/>
<organism evidence="3 4">
    <name type="scientific">Puccinia graminis f. sp. tritici</name>
    <dbReference type="NCBI Taxonomy" id="56615"/>
    <lineage>
        <taxon>Eukaryota</taxon>
        <taxon>Fungi</taxon>
        <taxon>Dikarya</taxon>
        <taxon>Basidiomycota</taxon>
        <taxon>Pucciniomycotina</taxon>
        <taxon>Pucciniomycetes</taxon>
        <taxon>Pucciniales</taxon>
        <taxon>Pucciniaceae</taxon>
        <taxon>Puccinia</taxon>
    </lineage>
</organism>
<comment type="caution">
    <text evidence="3">The sequence shown here is derived from an EMBL/GenBank/DDBJ whole genome shotgun (WGS) entry which is preliminary data.</text>
</comment>
<dbReference type="AlphaFoldDB" id="A0A5B0RCE1"/>
<dbReference type="PANTHER" id="PTHR47501">
    <property type="entry name" value="TRANSPOSASE-RELATED"/>
    <property type="match status" value="1"/>
</dbReference>
<name>A0A5B0RCE1_PUCGR</name>
<dbReference type="Proteomes" id="UP000325313">
    <property type="component" value="Unassembled WGS sequence"/>
</dbReference>
<evidence type="ECO:0000313" key="2">
    <source>
        <dbReference type="EMBL" id="KAA1122971.1"/>
    </source>
</evidence>
<evidence type="ECO:0000256" key="1">
    <source>
        <dbReference type="SAM" id="MobiDB-lite"/>
    </source>
</evidence>
<evidence type="ECO:0000313" key="3">
    <source>
        <dbReference type="EMBL" id="KAA1123347.1"/>
    </source>
</evidence>
<accession>A0A5B0RCE1</accession>
<feature type="region of interest" description="Disordered" evidence="1">
    <location>
        <begin position="1"/>
        <end position="30"/>
    </location>
</feature>
<dbReference type="EMBL" id="VDEP01000209">
    <property type="protein sequence ID" value="KAA1123347.1"/>
    <property type="molecule type" value="Genomic_DNA"/>
</dbReference>
<dbReference type="PANTHER" id="PTHR47501:SF5">
    <property type="entry name" value="HAT C-TERMINAL DIMERISATION DOMAIN-CONTAINING PROTEIN"/>
    <property type="match status" value="1"/>
</dbReference>
<sequence length="332" mass="37180">MSIREGTPNEIESQNILVPDDTTPTRGTPALPAIRQSARKKNPTVTPGFIMTESDSRRALRLTLPSSDIRRTQRSVGSNLNTLGSNSSNIPRSSSAVSDSQLMYNYWYFFQTDPSVRPDICVEPANLYNITQDSDEENNRVAARSLKSKADKKIAPRKDGTDSVLVYFSQIDQSLSFSCVWCKKIVKASASSYYNLKIHRDGVDCKGTIRSACPNRSRAIASGCKLPPTAAEKAEENSGSEMKSSSQMSAYVTKGRFDNHTLNKVMVFWLIRQSLPWARFEDHILRVGLDYVDPRTKLHSRTWAANTAKSLYLELQRVVLSDIKVSLHVHEL</sequence>
<feature type="compositionally biased region" description="Polar residues" evidence="1">
    <location>
        <begin position="10"/>
        <end position="26"/>
    </location>
</feature>
<gene>
    <name evidence="2" type="ORF">PGTUg99_011130</name>
    <name evidence="3" type="ORF">PGTUg99_011357</name>
</gene>